<protein>
    <submittedName>
        <fullName evidence="3">DNA-binding transcriptional regulator, MerR family</fullName>
    </submittedName>
</protein>
<evidence type="ECO:0000313" key="4">
    <source>
        <dbReference type="Proteomes" id="UP000198210"/>
    </source>
</evidence>
<evidence type="ECO:0000313" key="3">
    <source>
        <dbReference type="EMBL" id="SCG71188.1"/>
    </source>
</evidence>
<sequence>MAPLHLTTGEFAAQSTLSLKALRLYETRGLLVPARVDPRTGVRGYHPAQLDRARRIVLLRAVGMPLTEIAEVLALDGAAAAEAVGRFGRRTAAEHEVRRSLTGYVKRLFDGGSAPDYPVLVREVAERVVAHVSGQATASELPGLLDRMTGTLFAHLRSVGVPLTGPLFVVYAGQLDEETRGPVELCAPVERVVPPAGQVGVRLDSAHREAYTQVTRGRAGYPAILRAHDVVRGWLTDNGMELASPPREVYFENWHRAEPDEYAAEVALPIRPRS</sequence>
<keyword evidence="4" id="KW-1185">Reference proteome</keyword>
<dbReference type="Gene3D" id="3.20.80.10">
    <property type="entry name" value="Regulatory factor, effector binding domain"/>
    <property type="match status" value="1"/>
</dbReference>
<reference evidence="3 4" key="1">
    <citation type="submission" date="2016-06" db="EMBL/GenBank/DDBJ databases">
        <authorList>
            <person name="Kjaerup R.B."/>
            <person name="Dalgaard T.S."/>
            <person name="Juul-Madsen H.R."/>
        </authorList>
    </citation>
    <scope>NUCLEOTIDE SEQUENCE [LARGE SCALE GENOMIC DNA]</scope>
    <source>
        <strain evidence="3 4">DSM 45097</strain>
    </source>
</reference>
<dbReference type="InterPro" id="IPR009061">
    <property type="entry name" value="DNA-bd_dom_put_sf"/>
</dbReference>
<dbReference type="PROSITE" id="PS50937">
    <property type="entry name" value="HTH_MERR_2"/>
    <property type="match status" value="1"/>
</dbReference>
<feature type="domain" description="HTH merR-type" evidence="2">
    <location>
        <begin position="5"/>
        <end position="75"/>
    </location>
</feature>
<proteinExistence type="predicted"/>
<dbReference type="PANTHER" id="PTHR30204:SF97">
    <property type="entry name" value="MERR FAMILY REGULATORY PROTEIN"/>
    <property type="match status" value="1"/>
</dbReference>
<dbReference type="Gene3D" id="1.10.1660.10">
    <property type="match status" value="1"/>
</dbReference>
<accession>A0A1C5JKZ7</accession>
<dbReference type="EMBL" id="LT607751">
    <property type="protein sequence ID" value="SCG71188.1"/>
    <property type="molecule type" value="Genomic_DNA"/>
</dbReference>
<dbReference type="Pfam" id="PF13411">
    <property type="entry name" value="MerR_1"/>
    <property type="match status" value="1"/>
</dbReference>
<dbReference type="AlphaFoldDB" id="A0A1C5JKZ7"/>
<dbReference type="InterPro" id="IPR047057">
    <property type="entry name" value="MerR_fam"/>
</dbReference>
<gene>
    <name evidence="3" type="ORF">GA0074704_4625</name>
</gene>
<dbReference type="PANTHER" id="PTHR30204">
    <property type="entry name" value="REDOX-CYCLING DRUG-SENSING TRANSCRIPTIONAL ACTIVATOR SOXR"/>
    <property type="match status" value="1"/>
</dbReference>
<dbReference type="RefSeq" id="WP_088972425.1">
    <property type="nucleotide sequence ID" value="NZ_JBHLYF010000004.1"/>
</dbReference>
<dbReference type="InterPro" id="IPR000551">
    <property type="entry name" value="MerR-type_HTH_dom"/>
</dbReference>
<dbReference type="Proteomes" id="UP000198210">
    <property type="component" value="Chromosome I"/>
</dbReference>
<dbReference type="SMART" id="SM00422">
    <property type="entry name" value="HTH_MERR"/>
    <property type="match status" value="1"/>
</dbReference>
<evidence type="ECO:0000256" key="1">
    <source>
        <dbReference type="ARBA" id="ARBA00023125"/>
    </source>
</evidence>
<dbReference type="SUPFAM" id="SSF46955">
    <property type="entry name" value="Putative DNA-binding domain"/>
    <property type="match status" value="1"/>
</dbReference>
<name>A0A1C5JKZ7_9ACTN</name>
<dbReference type="GO" id="GO:0003700">
    <property type="term" value="F:DNA-binding transcription factor activity"/>
    <property type="evidence" value="ECO:0007669"/>
    <property type="project" value="InterPro"/>
</dbReference>
<dbReference type="InterPro" id="IPR011256">
    <property type="entry name" value="Reg_factor_effector_dom_sf"/>
</dbReference>
<organism evidence="3 4">
    <name type="scientific">Micromonospora siamensis</name>
    <dbReference type="NCBI Taxonomy" id="299152"/>
    <lineage>
        <taxon>Bacteria</taxon>
        <taxon>Bacillati</taxon>
        <taxon>Actinomycetota</taxon>
        <taxon>Actinomycetes</taxon>
        <taxon>Micromonosporales</taxon>
        <taxon>Micromonosporaceae</taxon>
        <taxon>Micromonospora</taxon>
    </lineage>
</organism>
<keyword evidence="1 3" id="KW-0238">DNA-binding</keyword>
<dbReference type="SUPFAM" id="SSF55136">
    <property type="entry name" value="Probable bacterial effector-binding domain"/>
    <property type="match status" value="1"/>
</dbReference>
<evidence type="ECO:0000259" key="2">
    <source>
        <dbReference type="PROSITE" id="PS50937"/>
    </source>
</evidence>
<dbReference type="GO" id="GO:0003677">
    <property type="term" value="F:DNA binding"/>
    <property type="evidence" value="ECO:0007669"/>
    <property type="project" value="UniProtKB-KW"/>
</dbReference>